<feature type="region of interest" description="Disordered" evidence="1">
    <location>
        <begin position="160"/>
        <end position="185"/>
    </location>
</feature>
<dbReference type="SUPFAM" id="SSF56601">
    <property type="entry name" value="beta-lactamase/transpeptidase-like"/>
    <property type="match status" value="1"/>
</dbReference>
<keyword evidence="3" id="KW-1185">Reference proteome</keyword>
<gene>
    <name evidence="2" type="ORF">WKI68_01935</name>
</gene>
<sequence>MTLLSDQADAVRALVESADPGAVWAVGGPDGLQAGSDTADAPDTVFDVGGLTAVLALWPVVGSLVDEGALRLHTPLAAYGDAAAAGTPAGTTAHQLLTHPAGTAALTRLAEHLSGSPLADLAAVRVWRPLGMAGTRFADGTLRAPLADLVRFLRHLLAPEGPEGPAAPADPEGPAGADAADPDGARPITRAWTAESLRIRTGELTPARGLLWQPAPRGVWAHHAPTDPARPSGSPHAATGGRSSSRPPPAARSVPASARPSSLQLPLAEAMLHAILDPARQEVTAV</sequence>
<evidence type="ECO:0008006" key="4">
    <source>
        <dbReference type="Google" id="ProtNLM"/>
    </source>
</evidence>
<dbReference type="PANTHER" id="PTHR43283:SF11">
    <property type="entry name" value="BETA-LACTAMASE-RELATED DOMAIN-CONTAINING PROTEIN"/>
    <property type="match status" value="1"/>
</dbReference>
<dbReference type="EMBL" id="JBBKAM010000002">
    <property type="protein sequence ID" value="MEJ8640527.1"/>
    <property type="molecule type" value="Genomic_DNA"/>
</dbReference>
<protein>
    <recommendedName>
        <fullName evidence="4">Beta-lactamase</fullName>
    </recommendedName>
</protein>
<dbReference type="Proteomes" id="UP001382904">
    <property type="component" value="Unassembled WGS sequence"/>
</dbReference>
<dbReference type="PANTHER" id="PTHR43283">
    <property type="entry name" value="BETA-LACTAMASE-RELATED"/>
    <property type="match status" value="1"/>
</dbReference>
<name>A0ABU8TY36_9ACTN</name>
<dbReference type="InterPro" id="IPR012338">
    <property type="entry name" value="Beta-lactam/transpept-like"/>
</dbReference>
<accession>A0ABU8TY36</accession>
<feature type="compositionally biased region" description="Low complexity" evidence="1">
    <location>
        <begin position="160"/>
        <end position="179"/>
    </location>
</feature>
<dbReference type="Gene3D" id="3.40.710.10">
    <property type="entry name" value="DD-peptidase/beta-lactamase superfamily"/>
    <property type="match status" value="2"/>
</dbReference>
<evidence type="ECO:0000313" key="3">
    <source>
        <dbReference type="Proteomes" id="UP001382904"/>
    </source>
</evidence>
<dbReference type="InterPro" id="IPR050789">
    <property type="entry name" value="Diverse_Enzym_Activities"/>
</dbReference>
<organism evidence="2 3">
    <name type="scientific">Streptomyces caledonius</name>
    <dbReference type="NCBI Taxonomy" id="3134107"/>
    <lineage>
        <taxon>Bacteria</taxon>
        <taxon>Bacillati</taxon>
        <taxon>Actinomycetota</taxon>
        <taxon>Actinomycetes</taxon>
        <taxon>Kitasatosporales</taxon>
        <taxon>Streptomycetaceae</taxon>
        <taxon>Streptomyces</taxon>
    </lineage>
</organism>
<feature type="region of interest" description="Disordered" evidence="1">
    <location>
        <begin position="219"/>
        <end position="262"/>
    </location>
</feature>
<evidence type="ECO:0000313" key="2">
    <source>
        <dbReference type="EMBL" id="MEJ8640527.1"/>
    </source>
</evidence>
<reference evidence="2 3" key="1">
    <citation type="submission" date="2024-03" db="EMBL/GenBank/DDBJ databases">
        <title>Novel Streptomyces species of biotechnological and ecological value are a feature of Machair soil.</title>
        <authorList>
            <person name="Prole J.R."/>
            <person name="Goodfellow M."/>
            <person name="Allenby N."/>
            <person name="Ward A.C."/>
        </authorList>
    </citation>
    <scope>NUCLEOTIDE SEQUENCE [LARGE SCALE GENOMIC DNA]</scope>
    <source>
        <strain evidence="2 3">MS1.HAVA.3</strain>
    </source>
</reference>
<proteinExistence type="predicted"/>
<feature type="compositionally biased region" description="Low complexity" evidence="1">
    <location>
        <begin position="251"/>
        <end position="262"/>
    </location>
</feature>
<comment type="caution">
    <text evidence="2">The sequence shown here is derived from an EMBL/GenBank/DDBJ whole genome shotgun (WGS) entry which is preliminary data.</text>
</comment>
<evidence type="ECO:0000256" key="1">
    <source>
        <dbReference type="SAM" id="MobiDB-lite"/>
    </source>
</evidence>